<keyword evidence="17" id="KW-1185">Reference proteome</keyword>
<sequence length="108" mass="12179">MGKVKIRDVSPMLQKLRNFLAGRDMLLAVRFPHEVATRSPNLPNLPTGPYDCIHANYYYPRDARREVQPPPVIAPQNQLPAGSSNKATVKSKLPTPGEIHLWDSQYKC</sequence>
<evidence type="ECO:0000256" key="12">
    <source>
        <dbReference type="ARBA" id="ARBA00023136"/>
    </source>
</evidence>
<evidence type="ECO:0000256" key="10">
    <source>
        <dbReference type="ARBA" id="ARBA00022990"/>
    </source>
</evidence>
<reference evidence="17" key="1">
    <citation type="submission" date="2023-01" db="EMBL/GenBank/DDBJ databases">
        <title>Key to firefly adult light organ development and bioluminescence: homeobox transcription factors regulate luciferase expression and transportation to peroxisome.</title>
        <authorList>
            <person name="Fu X."/>
        </authorList>
    </citation>
    <scope>NUCLEOTIDE SEQUENCE [LARGE SCALE GENOMIC DNA]</scope>
</reference>
<dbReference type="GO" id="GO:0005743">
    <property type="term" value="C:mitochondrial inner membrane"/>
    <property type="evidence" value="ECO:0007669"/>
    <property type="project" value="UniProtKB-SubCell"/>
</dbReference>
<evidence type="ECO:0000256" key="14">
    <source>
        <dbReference type="ARBA" id="ARBA00033401"/>
    </source>
</evidence>
<evidence type="ECO:0000256" key="1">
    <source>
        <dbReference type="ARBA" id="ARBA00003195"/>
    </source>
</evidence>
<proteinExistence type="inferred from homology"/>
<evidence type="ECO:0000256" key="4">
    <source>
        <dbReference type="ARBA" id="ARBA00011533"/>
    </source>
</evidence>
<keyword evidence="7" id="KW-0679">Respiratory chain</keyword>
<gene>
    <name evidence="16" type="ORF">RN001_008495</name>
</gene>
<evidence type="ECO:0000256" key="3">
    <source>
        <dbReference type="ARBA" id="ARBA00005482"/>
    </source>
</evidence>
<keyword evidence="11" id="KW-0496">Mitochondrion</keyword>
<dbReference type="InterPro" id="IPR009947">
    <property type="entry name" value="NDUA7"/>
</dbReference>
<keyword evidence="8" id="KW-0999">Mitochondrion inner membrane</keyword>
<comment type="caution">
    <text evidence="16">The sequence shown here is derived from an EMBL/GenBank/DDBJ whole genome shotgun (WGS) entry which is preliminary data.</text>
</comment>
<evidence type="ECO:0000256" key="7">
    <source>
        <dbReference type="ARBA" id="ARBA00022660"/>
    </source>
</evidence>
<evidence type="ECO:0000256" key="2">
    <source>
        <dbReference type="ARBA" id="ARBA00004443"/>
    </source>
</evidence>
<comment type="similarity">
    <text evidence="3">Belongs to the complex I NDUFA7 subunit family.</text>
</comment>
<keyword evidence="9" id="KW-0249">Electron transport</keyword>
<dbReference type="AlphaFoldDB" id="A0AAN7SHA2"/>
<evidence type="ECO:0000256" key="5">
    <source>
        <dbReference type="ARBA" id="ARBA00016383"/>
    </source>
</evidence>
<name>A0AAN7SHA2_9COLE</name>
<evidence type="ECO:0000256" key="8">
    <source>
        <dbReference type="ARBA" id="ARBA00022792"/>
    </source>
</evidence>
<comment type="function">
    <text evidence="1">Accessory subunit of the mitochondrial membrane respiratory chain NADH dehydrogenase (Complex I), that is believed not to be involved in catalysis. Complex I functions in the transfer of electrons from NADH to the respiratory chain. The immediate electron acceptor for the enzyme is believed to be ubiquinone.</text>
</comment>
<feature type="compositionally biased region" description="Polar residues" evidence="15">
    <location>
        <begin position="75"/>
        <end position="88"/>
    </location>
</feature>
<evidence type="ECO:0000313" key="16">
    <source>
        <dbReference type="EMBL" id="KAK4880349.1"/>
    </source>
</evidence>
<organism evidence="16 17">
    <name type="scientific">Aquatica leii</name>
    <dbReference type="NCBI Taxonomy" id="1421715"/>
    <lineage>
        <taxon>Eukaryota</taxon>
        <taxon>Metazoa</taxon>
        <taxon>Ecdysozoa</taxon>
        <taxon>Arthropoda</taxon>
        <taxon>Hexapoda</taxon>
        <taxon>Insecta</taxon>
        <taxon>Pterygota</taxon>
        <taxon>Neoptera</taxon>
        <taxon>Endopterygota</taxon>
        <taxon>Coleoptera</taxon>
        <taxon>Polyphaga</taxon>
        <taxon>Elateriformia</taxon>
        <taxon>Elateroidea</taxon>
        <taxon>Lampyridae</taxon>
        <taxon>Luciolinae</taxon>
        <taxon>Aquatica</taxon>
    </lineage>
</organism>
<dbReference type="Proteomes" id="UP001353858">
    <property type="component" value="Unassembled WGS sequence"/>
</dbReference>
<evidence type="ECO:0000256" key="15">
    <source>
        <dbReference type="SAM" id="MobiDB-lite"/>
    </source>
</evidence>
<dbReference type="GO" id="GO:0006120">
    <property type="term" value="P:mitochondrial electron transport, NADH to ubiquinone"/>
    <property type="evidence" value="ECO:0007669"/>
    <property type="project" value="TreeGrafter"/>
</dbReference>
<evidence type="ECO:0000256" key="9">
    <source>
        <dbReference type="ARBA" id="ARBA00022982"/>
    </source>
</evidence>
<keyword evidence="6" id="KW-0813">Transport</keyword>
<dbReference type="PANTHER" id="PTHR12485">
    <property type="entry name" value="NADH-UBIQUINONE OXIDOREDUCTASE SUBUNIT B"/>
    <property type="match status" value="1"/>
</dbReference>
<evidence type="ECO:0000256" key="6">
    <source>
        <dbReference type="ARBA" id="ARBA00022448"/>
    </source>
</evidence>
<evidence type="ECO:0000256" key="13">
    <source>
        <dbReference type="ARBA" id="ARBA00030360"/>
    </source>
</evidence>
<accession>A0AAN7SHA2</accession>
<comment type="subunit">
    <text evidence="4">Complex I is composed of 45 different subunits.</text>
</comment>
<dbReference type="EMBL" id="JARPUR010000003">
    <property type="protein sequence ID" value="KAK4880349.1"/>
    <property type="molecule type" value="Genomic_DNA"/>
</dbReference>
<comment type="subcellular location">
    <subcellularLocation>
        <location evidence="2">Mitochondrion inner membrane</location>
        <topology evidence="2">Peripheral membrane protein</topology>
        <orientation evidence="2">Matrix side</orientation>
    </subcellularLocation>
</comment>
<dbReference type="Pfam" id="PF07347">
    <property type="entry name" value="CI-B14_5a"/>
    <property type="match status" value="1"/>
</dbReference>
<keyword evidence="10" id="KW-0007">Acetylation</keyword>
<evidence type="ECO:0000313" key="17">
    <source>
        <dbReference type="Proteomes" id="UP001353858"/>
    </source>
</evidence>
<dbReference type="PANTHER" id="PTHR12485:SF1">
    <property type="entry name" value="NADH DEHYDROGENASE [UBIQUINONE] 1 ALPHA SUBCOMPLEX SUBUNIT 7"/>
    <property type="match status" value="1"/>
</dbReference>
<protein>
    <recommendedName>
        <fullName evidence="5">NADH dehydrogenase [ubiquinone] 1 alpha subcomplex subunit 7</fullName>
    </recommendedName>
    <alternativeName>
        <fullName evidence="14">Complex I-B14.5a</fullName>
    </alternativeName>
    <alternativeName>
        <fullName evidence="13">NADH-ubiquinone oxidoreductase subunit B14.5a</fullName>
    </alternativeName>
</protein>
<feature type="region of interest" description="Disordered" evidence="15">
    <location>
        <begin position="71"/>
        <end position="92"/>
    </location>
</feature>
<evidence type="ECO:0000256" key="11">
    <source>
        <dbReference type="ARBA" id="ARBA00023128"/>
    </source>
</evidence>
<keyword evidence="12" id="KW-0472">Membrane</keyword>